<evidence type="ECO:0000313" key="2">
    <source>
        <dbReference type="Proteomes" id="UP000320055"/>
    </source>
</evidence>
<proteinExistence type="predicted"/>
<accession>A0A563VJS1</accession>
<sequence length="48" mass="5891">MVKSYFRREAQERMHAKVIPEFIQWAKEIIMLPDNSTQLSHNLHFYKK</sequence>
<name>A0A563VJS1_9CYAN</name>
<dbReference type="AlphaFoldDB" id="A0A563VJS1"/>
<keyword evidence="2" id="KW-1185">Reference proteome</keyword>
<dbReference type="EMBL" id="CAACVJ010000018">
    <property type="protein sequence ID" value="VEP11679.1"/>
    <property type="molecule type" value="Genomic_DNA"/>
</dbReference>
<dbReference type="Proteomes" id="UP000320055">
    <property type="component" value="Unassembled WGS sequence"/>
</dbReference>
<protein>
    <submittedName>
        <fullName evidence="1">Uncharacterized protein</fullName>
    </submittedName>
</protein>
<gene>
    <name evidence="1" type="ORF">H1P_1140016</name>
</gene>
<reference evidence="1 2" key="1">
    <citation type="submission" date="2019-01" db="EMBL/GenBank/DDBJ databases">
        <authorList>
            <person name="Brito A."/>
        </authorList>
    </citation>
    <scope>NUCLEOTIDE SEQUENCE [LARGE SCALE GENOMIC DNA]</scope>
    <source>
        <strain evidence="1">1</strain>
    </source>
</reference>
<evidence type="ECO:0000313" key="1">
    <source>
        <dbReference type="EMBL" id="VEP11679.1"/>
    </source>
</evidence>
<organism evidence="1 2">
    <name type="scientific">Hyella patelloides LEGE 07179</name>
    <dbReference type="NCBI Taxonomy" id="945734"/>
    <lineage>
        <taxon>Bacteria</taxon>
        <taxon>Bacillati</taxon>
        <taxon>Cyanobacteriota</taxon>
        <taxon>Cyanophyceae</taxon>
        <taxon>Pleurocapsales</taxon>
        <taxon>Hyellaceae</taxon>
        <taxon>Hyella</taxon>
    </lineage>
</organism>